<protein>
    <submittedName>
        <fullName evidence="2">Uncharacterized protein</fullName>
    </submittedName>
</protein>
<sequence length="196" mass="21646">MRSPSSSLLRLPRPSRRSSWGRTTSPIGQGGLVLPGLDAHPPHRRDKCPFLISYALPLLTPPSSRSVQNPSGACDFRAPFLCLLPPRKTQRVDLCELWPFSLHPPLSTALDLPCLDLICRFLLFWCRCRGGHGDGDLGLGTPIVGSELLGLCQQDLRQTSGVFGYYVLNFSSATSDVRMLISRTKHELIIKLIAEL</sequence>
<proteinExistence type="predicted"/>
<evidence type="ECO:0000313" key="2">
    <source>
        <dbReference type="EMBL" id="TKW20823.1"/>
    </source>
</evidence>
<organism evidence="2 3">
    <name type="scientific">Setaria viridis</name>
    <name type="common">Green bristlegrass</name>
    <name type="synonym">Setaria italica subsp. viridis</name>
    <dbReference type="NCBI Taxonomy" id="4556"/>
    <lineage>
        <taxon>Eukaryota</taxon>
        <taxon>Viridiplantae</taxon>
        <taxon>Streptophyta</taxon>
        <taxon>Embryophyta</taxon>
        <taxon>Tracheophyta</taxon>
        <taxon>Spermatophyta</taxon>
        <taxon>Magnoliopsida</taxon>
        <taxon>Liliopsida</taxon>
        <taxon>Poales</taxon>
        <taxon>Poaceae</taxon>
        <taxon>PACMAD clade</taxon>
        <taxon>Panicoideae</taxon>
        <taxon>Panicodae</taxon>
        <taxon>Paniceae</taxon>
        <taxon>Cenchrinae</taxon>
        <taxon>Setaria</taxon>
    </lineage>
</organism>
<name>A0A4U6V0T7_SETVI</name>
<keyword evidence="3" id="KW-1185">Reference proteome</keyword>
<feature type="region of interest" description="Disordered" evidence="1">
    <location>
        <begin position="1"/>
        <end position="33"/>
    </location>
</feature>
<feature type="compositionally biased region" description="Low complexity" evidence="1">
    <location>
        <begin position="1"/>
        <end position="12"/>
    </location>
</feature>
<dbReference type="Gramene" id="TKW20823">
    <property type="protein sequence ID" value="TKW20823"/>
    <property type="gene ID" value="SEVIR_4G114102v2"/>
</dbReference>
<dbReference type="Proteomes" id="UP000298652">
    <property type="component" value="Chromosome 4"/>
</dbReference>
<evidence type="ECO:0000256" key="1">
    <source>
        <dbReference type="SAM" id="MobiDB-lite"/>
    </source>
</evidence>
<reference evidence="2" key="1">
    <citation type="submission" date="2019-03" db="EMBL/GenBank/DDBJ databases">
        <title>WGS assembly of Setaria viridis.</title>
        <authorList>
            <person name="Huang P."/>
            <person name="Jenkins J."/>
            <person name="Grimwood J."/>
            <person name="Barry K."/>
            <person name="Healey A."/>
            <person name="Mamidi S."/>
            <person name="Sreedasyam A."/>
            <person name="Shu S."/>
            <person name="Feldman M."/>
            <person name="Wu J."/>
            <person name="Yu Y."/>
            <person name="Chen C."/>
            <person name="Johnson J."/>
            <person name="Rokhsar D."/>
            <person name="Baxter I."/>
            <person name="Schmutz J."/>
            <person name="Brutnell T."/>
            <person name="Kellogg E."/>
        </authorList>
    </citation>
    <scope>NUCLEOTIDE SEQUENCE [LARGE SCALE GENOMIC DNA]</scope>
</reference>
<dbReference type="AlphaFoldDB" id="A0A4U6V0T7"/>
<evidence type="ECO:0000313" key="3">
    <source>
        <dbReference type="Proteomes" id="UP000298652"/>
    </source>
</evidence>
<accession>A0A4U6V0T7</accession>
<gene>
    <name evidence="2" type="ORF">SEVIR_4G114102v2</name>
</gene>
<dbReference type="EMBL" id="CM016555">
    <property type="protein sequence ID" value="TKW20823.1"/>
    <property type="molecule type" value="Genomic_DNA"/>
</dbReference>